<dbReference type="EMBL" id="VJMH01005886">
    <property type="protein sequence ID" value="KAF0692426.1"/>
    <property type="molecule type" value="Genomic_DNA"/>
</dbReference>
<accession>A0A485L6U2</accession>
<gene>
    <name evidence="3" type="primary">Aste57867_16502</name>
    <name evidence="2" type="ORF">As57867_016445</name>
    <name evidence="3" type="ORF">ASTE57867_16502</name>
</gene>
<dbReference type="AlphaFoldDB" id="A0A485L6U2"/>
<feature type="compositionally biased region" description="Basic residues" evidence="1">
    <location>
        <begin position="14"/>
        <end position="33"/>
    </location>
</feature>
<reference evidence="2" key="2">
    <citation type="submission" date="2019-06" db="EMBL/GenBank/DDBJ databases">
        <title>Genomics analysis of Aphanomyces spp. identifies a new class of oomycete effector associated with host adaptation.</title>
        <authorList>
            <person name="Gaulin E."/>
        </authorList>
    </citation>
    <scope>NUCLEOTIDE SEQUENCE</scope>
    <source>
        <strain evidence="2">CBS 578.67</strain>
    </source>
</reference>
<proteinExistence type="predicted"/>
<name>A0A485L6U2_9STRA</name>
<sequence>MFSSRHIARSLTRSTRHGHCAGAHRWKHSKGRGGKNGNGNNEPQTPREAACENCAAFINLPKRMQRVMTEVILEVEDDLKHSWNRMLAVQTVTHNRVRQSAYVLAQLGPAIRVGPNVGGKRCVQTTFPILGGSMEAHVRISATIDDHRRLRFSKFLYVNVETGEAVNFIRPADLLTAVNLDADFNEIKTPPFSDH</sequence>
<dbReference type="OrthoDB" id="10403977at2759"/>
<dbReference type="Proteomes" id="UP000332933">
    <property type="component" value="Unassembled WGS sequence"/>
</dbReference>
<evidence type="ECO:0000313" key="3">
    <source>
        <dbReference type="EMBL" id="VFT93276.1"/>
    </source>
</evidence>
<evidence type="ECO:0000313" key="2">
    <source>
        <dbReference type="EMBL" id="KAF0692426.1"/>
    </source>
</evidence>
<protein>
    <submittedName>
        <fullName evidence="3">Aste57867_16502 protein</fullName>
    </submittedName>
</protein>
<evidence type="ECO:0000313" key="4">
    <source>
        <dbReference type="Proteomes" id="UP000332933"/>
    </source>
</evidence>
<evidence type="ECO:0000256" key="1">
    <source>
        <dbReference type="SAM" id="MobiDB-lite"/>
    </source>
</evidence>
<reference evidence="3 4" key="1">
    <citation type="submission" date="2019-03" db="EMBL/GenBank/DDBJ databases">
        <authorList>
            <person name="Gaulin E."/>
            <person name="Dumas B."/>
        </authorList>
    </citation>
    <scope>NUCLEOTIDE SEQUENCE [LARGE SCALE GENOMIC DNA]</scope>
    <source>
        <strain evidence="3">CBS 568.67</strain>
    </source>
</reference>
<feature type="region of interest" description="Disordered" evidence="1">
    <location>
        <begin position="1"/>
        <end position="46"/>
    </location>
</feature>
<organism evidence="3 4">
    <name type="scientific">Aphanomyces stellatus</name>
    <dbReference type="NCBI Taxonomy" id="120398"/>
    <lineage>
        <taxon>Eukaryota</taxon>
        <taxon>Sar</taxon>
        <taxon>Stramenopiles</taxon>
        <taxon>Oomycota</taxon>
        <taxon>Saprolegniomycetes</taxon>
        <taxon>Saprolegniales</taxon>
        <taxon>Verrucalvaceae</taxon>
        <taxon>Aphanomyces</taxon>
    </lineage>
</organism>
<dbReference type="EMBL" id="CAADRA010005907">
    <property type="protein sequence ID" value="VFT93276.1"/>
    <property type="molecule type" value="Genomic_DNA"/>
</dbReference>
<keyword evidence="4" id="KW-1185">Reference proteome</keyword>